<dbReference type="PANTHER" id="PTHR23024">
    <property type="entry name" value="ARYLACETAMIDE DEACETYLASE"/>
    <property type="match status" value="1"/>
</dbReference>
<organism evidence="2">
    <name type="scientific">Araucaria cunninghamii</name>
    <name type="common">Hoop pine</name>
    <name type="synonym">Moreton Bay pine</name>
    <dbReference type="NCBI Taxonomy" id="56994"/>
    <lineage>
        <taxon>Eukaryota</taxon>
        <taxon>Viridiplantae</taxon>
        <taxon>Streptophyta</taxon>
        <taxon>Embryophyta</taxon>
        <taxon>Tracheophyta</taxon>
        <taxon>Spermatophyta</taxon>
        <taxon>Pinopsida</taxon>
        <taxon>Pinidae</taxon>
        <taxon>Conifers II</taxon>
        <taxon>Araucariales</taxon>
        <taxon>Araucariaceae</taxon>
        <taxon>Araucaria</taxon>
    </lineage>
</organism>
<dbReference type="SUPFAM" id="SSF53474">
    <property type="entry name" value="alpha/beta-Hydrolases"/>
    <property type="match status" value="1"/>
</dbReference>
<dbReference type="InterPro" id="IPR050466">
    <property type="entry name" value="Carboxylest/Gibb_receptor"/>
</dbReference>
<protein>
    <recommendedName>
        <fullName evidence="1">Alpha/beta hydrolase fold-3 domain-containing protein</fullName>
    </recommendedName>
</protein>
<dbReference type="InterPro" id="IPR013094">
    <property type="entry name" value="AB_hydrolase_3"/>
</dbReference>
<dbReference type="Gene3D" id="3.40.50.1820">
    <property type="entry name" value="alpha/beta hydrolase"/>
    <property type="match status" value="1"/>
</dbReference>
<evidence type="ECO:0000313" key="2">
    <source>
        <dbReference type="EMBL" id="JAG97664.1"/>
    </source>
</evidence>
<feature type="domain" description="Alpha/beta hydrolase fold-3" evidence="1">
    <location>
        <begin position="69"/>
        <end position="297"/>
    </location>
</feature>
<sequence length="320" mass="35364">MESKIVVDAPPFLRILGDGTVHRMLGFEKVPSSLDGPVASKDVASDGVSVRLYLPTHALHSDGVKLPVVVYFHGGGFCVASATCPEYHNYLNLVAEEANVACVSVDYRLAPEHRLPAAYDDCFAALQWLARQAQAQQNPHGVGFEPEPWLFSHADFSKCFLAGDSAGANIVHEMGIRASESGKDFAFAGCILAHPFFCAEEDMGSEVSPHAEPLRKTRNAMLKIFLPPGEDRDYPPLNPWGPRSPPLAKLRVYPRVLVIVSGKDMLKDRGILYQEALVKEGIVADLMKIEDEEHVFHLLDLRCQNATLMMKRISEFIHMN</sequence>
<proteinExistence type="predicted"/>
<dbReference type="EMBL" id="GCKF01031986">
    <property type="protein sequence ID" value="JAG97664.1"/>
    <property type="molecule type" value="Transcribed_RNA"/>
</dbReference>
<dbReference type="InterPro" id="IPR029058">
    <property type="entry name" value="AB_hydrolase_fold"/>
</dbReference>
<dbReference type="PANTHER" id="PTHR23024:SF458">
    <property type="entry name" value="ALPHA_BETA HYDROLASE FOLD-3 DOMAIN-CONTAINING PROTEIN"/>
    <property type="match status" value="1"/>
</dbReference>
<dbReference type="AlphaFoldDB" id="A0A0D6R4C0"/>
<dbReference type="Pfam" id="PF07859">
    <property type="entry name" value="Abhydrolase_3"/>
    <property type="match status" value="1"/>
</dbReference>
<evidence type="ECO:0000259" key="1">
    <source>
        <dbReference type="Pfam" id="PF07859"/>
    </source>
</evidence>
<dbReference type="GO" id="GO:0016787">
    <property type="term" value="F:hydrolase activity"/>
    <property type="evidence" value="ECO:0007669"/>
    <property type="project" value="InterPro"/>
</dbReference>
<reference evidence="2" key="1">
    <citation type="submission" date="2015-03" db="EMBL/GenBank/DDBJ databases">
        <title>A transcriptome of Araucaria cunninghamii, an australian fine timber species.</title>
        <authorList>
            <person name="Jing Yi C.J.Y."/>
            <person name="Yin San L.Y.S."/>
            <person name="Abdul Karim S.S."/>
            <person name="Wan Azmi N.N."/>
            <person name="Hercus R.R."/>
            <person name="Croft L.L."/>
        </authorList>
    </citation>
    <scope>NUCLEOTIDE SEQUENCE</scope>
    <source>
        <strain evidence="2">MI0301</strain>
        <tissue evidence="2">Leaf</tissue>
    </source>
</reference>
<name>A0A0D6R4C0_ARACU</name>
<accession>A0A0D6R4C0</accession>